<dbReference type="Proteomes" id="UP000562464">
    <property type="component" value="Unassembled WGS sequence"/>
</dbReference>
<keyword evidence="4" id="KW-0745">Spermidine biosynthesis</keyword>
<dbReference type="InterPro" id="IPR029063">
    <property type="entry name" value="SAM-dependent_MTases_sf"/>
</dbReference>
<dbReference type="Gene3D" id="3.40.50.150">
    <property type="entry name" value="Vaccinia Virus protein VP39"/>
    <property type="match status" value="1"/>
</dbReference>
<feature type="binding site" evidence="4">
    <location>
        <position position="36"/>
    </location>
    <ligand>
        <name>S-methyl-5'-thioadenosine</name>
        <dbReference type="ChEBI" id="CHEBI:17509"/>
    </ligand>
</feature>
<comment type="caution">
    <text evidence="7">The sequence shown here is derived from an EMBL/GenBank/DDBJ whole genome shotgun (WGS) entry which is preliminary data.</text>
</comment>
<dbReference type="GO" id="GO:0008295">
    <property type="term" value="P:spermidine biosynthetic process"/>
    <property type="evidence" value="ECO:0007669"/>
    <property type="project" value="UniProtKB-UniRule"/>
</dbReference>
<feature type="domain" description="PABS" evidence="6">
    <location>
        <begin position="7"/>
        <end position="242"/>
    </location>
</feature>
<dbReference type="Gene3D" id="2.30.140.10">
    <property type="entry name" value="Spermidine synthase, tetramerisation domain"/>
    <property type="match status" value="1"/>
</dbReference>
<dbReference type="PANTHER" id="PTHR11558:SF11">
    <property type="entry name" value="SPERMIDINE SYNTHASE"/>
    <property type="match status" value="1"/>
</dbReference>
<gene>
    <name evidence="4" type="primary">speE</name>
    <name evidence="7" type="ORF">HNQ37_001601</name>
</gene>
<dbReference type="InterPro" id="IPR035246">
    <property type="entry name" value="Spermidine_synt_N"/>
</dbReference>
<keyword evidence="3 4" id="KW-0620">Polyamine biosynthesis</keyword>
<evidence type="ECO:0000313" key="7">
    <source>
        <dbReference type="EMBL" id="MBB5888688.1"/>
    </source>
</evidence>
<evidence type="ECO:0000256" key="2">
    <source>
        <dbReference type="ARBA" id="ARBA00022679"/>
    </source>
</evidence>
<dbReference type="Pfam" id="PF01564">
    <property type="entry name" value="Spermine_synth"/>
    <property type="match status" value="1"/>
</dbReference>
<evidence type="ECO:0000256" key="3">
    <source>
        <dbReference type="ARBA" id="ARBA00023115"/>
    </source>
</evidence>
<sequence>MEDKSMQLWFSEAQTPFVDFSLKINKILYTGKSDYQRIDILESKEFGRVLTQNGQITLTEKDEFIYREMMVHVPLAVNPKIKKVLIIGAGDGGFIHDLLEYPNIEHIDLVESDPMIVEVCKKYLPEISAKLDDEKVTIYYEDALRFVRWKENEYDLILVDSVDPFGAGEILFTKEFYGNCYRALTDSGILINQHESPFYAEEAATVQTVHRRIVQTFPIVKIYQAHIPSYPSGHWLFGFASKKLHPTGDLKAENWLSLGLKTKYYNTRLHIGAFALPTYVEDLLKDVE</sequence>
<feature type="binding site" evidence="4">
    <location>
        <position position="91"/>
    </location>
    <ligand>
        <name>spermidine</name>
        <dbReference type="ChEBI" id="CHEBI:57834"/>
    </ligand>
</feature>
<dbReference type="SUPFAM" id="SSF53335">
    <property type="entry name" value="S-adenosyl-L-methionine-dependent methyltransferases"/>
    <property type="match status" value="1"/>
</dbReference>
<evidence type="ECO:0000259" key="6">
    <source>
        <dbReference type="PROSITE" id="PS51006"/>
    </source>
</evidence>
<evidence type="ECO:0000313" key="8">
    <source>
        <dbReference type="Proteomes" id="UP000562464"/>
    </source>
</evidence>
<dbReference type="Pfam" id="PF17284">
    <property type="entry name" value="Spermine_synt_N"/>
    <property type="match status" value="1"/>
</dbReference>
<dbReference type="CDD" id="cd02440">
    <property type="entry name" value="AdoMet_MTases"/>
    <property type="match status" value="1"/>
</dbReference>
<dbReference type="InterPro" id="IPR037163">
    <property type="entry name" value="Spermidine_synt_N_sf"/>
</dbReference>
<comment type="pathway">
    <text evidence="4">Amine and polyamine biosynthesis; spermidine biosynthesis; spermidine from putrescine: step 1/1.</text>
</comment>
<dbReference type="PROSITE" id="PS51006">
    <property type="entry name" value="PABS_2"/>
    <property type="match status" value="1"/>
</dbReference>
<dbReference type="EC" id="2.5.1.16" evidence="4"/>
<accession>A0A841CAE5</accession>
<keyword evidence="8" id="KW-1185">Reference proteome</keyword>
<comment type="similarity">
    <text evidence="1 4">Belongs to the spermidine/spermine synthase family.</text>
</comment>
<evidence type="ECO:0000256" key="4">
    <source>
        <dbReference type="HAMAP-Rule" id="MF_00198"/>
    </source>
</evidence>
<reference evidence="7 8" key="1">
    <citation type="submission" date="2020-08" db="EMBL/GenBank/DDBJ databases">
        <title>Genomic Encyclopedia of Type Strains, Phase IV (KMG-IV): sequencing the most valuable type-strain genomes for metagenomic binning, comparative biology and taxonomic classification.</title>
        <authorList>
            <person name="Goeker M."/>
        </authorList>
    </citation>
    <scope>NUCLEOTIDE SEQUENCE [LARGE SCALE GENOMIC DNA]</scope>
    <source>
        <strain evidence="7 8">DSM 14925</strain>
    </source>
</reference>
<comment type="caution">
    <text evidence="4">Lacks conserved residue(s) required for the propagation of feature annotation.</text>
</comment>
<dbReference type="HAMAP" id="MF_00198">
    <property type="entry name" value="Spermidine_synth"/>
    <property type="match status" value="1"/>
</dbReference>
<organism evidence="7 8">
    <name type="scientific">Lactovum miscens</name>
    <dbReference type="NCBI Taxonomy" id="190387"/>
    <lineage>
        <taxon>Bacteria</taxon>
        <taxon>Bacillati</taxon>
        <taxon>Bacillota</taxon>
        <taxon>Bacilli</taxon>
        <taxon>Lactobacillales</taxon>
        <taxon>Streptococcaceae</taxon>
        <taxon>Lactovum</taxon>
    </lineage>
</organism>
<keyword evidence="2 4" id="KW-0808">Transferase</keyword>
<dbReference type="GO" id="GO:0004766">
    <property type="term" value="F:spermidine synthase activity"/>
    <property type="evidence" value="ECO:0007669"/>
    <property type="project" value="UniProtKB-UniRule"/>
</dbReference>
<evidence type="ECO:0000256" key="1">
    <source>
        <dbReference type="ARBA" id="ARBA00007867"/>
    </source>
</evidence>
<proteinExistence type="inferred from homology"/>
<name>A0A841CAE5_9LACT</name>
<feature type="binding site" evidence="4">
    <location>
        <position position="111"/>
    </location>
    <ligand>
        <name>S-methyl-5'-thioadenosine</name>
        <dbReference type="ChEBI" id="CHEBI:17509"/>
    </ligand>
</feature>
<comment type="subunit">
    <text evidence="4">Homodimer or homotetramer.</text>
</comment>
<comment type="catalytic activity">
    <reaction evidence="4">
        <text>S-adenosyl 3-(methylsulfanyl)propylamine + putrescine = S-methyl-5'-thioadenosine + spermidine + H(+)</text>
        <dbReference type="Rhea" id="RHEA:12721"/>
        <dbReference type="ChEBI" id="CHEBI:15378"/>
        <dbReference type="ChEBI" id="CHEBI:17509"/>
        <dbReference type="ChEBI" id="CHEBI:57443"/>
        <dbReference type="ChEBI" id="CHEBI:57834"/>
        <dbReference type="ChEBI" id="CHEBI:326268"/>
        <dbReference type="EC" id="2.5.1.16"/>
    </reaction>
</comment>
<protein>
    <recommendedName>
        <fullName evidence="4">Polyamine aminopropyltransferase</fullName>
    </recommendedName>
    <alternativeName>
        <fullName evidence="4">Putrescine aminopropyltransferase</fullName>
        <shortName evidence="4">PAPT</shortName>
    </alternativeName>
    <alternativeName>
        <fullName evidence="4">Spermidine synthase</fullName>
        <shortName evidence="4">SPDS</shortName>
        <shortName evidence="4">SPDSY</shortName>
        <ecNumber evidence="4">2.5.1.16</ecNumber>
    </alternativeName>
</protein>
<dbReference type="PANTHER" id="PTHR11558">
    <property type="entry name" value="SPERMIDINE/SPERMINE SYNTHASE"/>
    <property type="match status" value="1"/>
</dbReference>
<dbReference type="InterPro" id="IPR030374">
    <property type="entry name" value="PABS"/>
</dbReference>
<feature type="active site" description="Proton acceptor" evidence="4 5">
    <location>
        <position position="160"/>
    </location>
</feature>
<dbReference type="AlphaFoldDB" id="A0A841CAE5"/>
<dbReference type="NCBIfam" id="TIGR00417">
    <property type="entry name" value="speE"/>
    <property type="match status" value="1"/>
</dbReference>
<dbReference type="UniPathway" id="UPA00248">
    <property type="reaction ID" value="UER00314"/>
</dbReference>
<dbReference type="GO" id="GO:0005829">
    <property type="term" value="C:cytosol"/>
    <property type="evidence" value="ECO:0007669"/>
    <property type="project" value="TreeGrafter"/>
</dbReference>
<comment type="function">
    <text evidence="4">Catalyzes the irreversible transfer of a propylamine group from the amino donor S-adenosylmethioninamine (decarboxy-AdoMet) to putrescine (1,4-diaminobutane) to yield spermidine.</text>
</comment>
<dbReference type="EMBL" id="JACHHV010000040">
    <property type="protein sequence ID" value="MBB5888688.1"/>
    <property type="molecule type" value="Genomic_DNA"/>
</dbReference>
<evidence type="ECO:0000256" key="5">
    <source>
        <dbReference type="PROSITE-ProRule" id="PRU00354"/>
    </source>
</evidence>
<feature type="binding site" evidence="4">
    <location>
        <begin position="142"/>
        <end position="143"/>
    </location>
    <ligand>
        <name>S-methyl-5'-thioadenosine</name>
        <dbReference type="ChEBI" id="CHEBI:17509"/>
    </ligand>
</feature>
<dbReference type="NCBIfam" id="NF002010">
    <property type="entry name" value="PRK00811.1"/>
    <property type="match status" value="1"/>
</dbReference>
<feature type="binding site" evidence="4">
    <location>
        <begin position="160"/>
        <end position="163"/>
    </location>
    <ligand>
        <name>spermidine</name>
        <dbReference type="ChEBI" id="CHEBI:57834"/>
    </ligand>
</feature>
<dbReference type="InterPro" id="IPR001045">
    <property type="entry name" value="Spermi_synthase"/>
</dbReference>